<evidence type="ECO:0000313" key="2">
    <source>
        <dbReference type="EMBL" id="SIT57855.1"/>
    </source>
</evidence>
<dbReference type="GO" id="GO:0004016">
    <property type="term" value="F:adenylate cyclase activity"/>
    <property type="evidence" value="ECO:0007669"/>
    <property type="project" value="UniProtKB-ARBA"/>
</dbReference>
<dbReference type="CDD" id="cd07302">
    <property type="entry name" value="CHD"/>
    <property type="match status" value="1"/>
</dbReference>
<evidence type="ECO:0000259" key="1">
    <source>
        <dbReference type="PROSITE" id="PS50125"/>
    </source>
</evidence>
<feature type="domain" description="Guanylate cyclase" evidence="1">
    <location>
        <begin position="247"/>
        <end position="386"/>
    </location>
</feature>
<organism evidence="2 3">
    <name type="scientific">Mesorhizobium prunaredense</name>
    <dbReference type="NCBI Taxonomy" id="1631249"/>
    <lineage>
        <taxon>Bacteria</taxon>
        <taxon>Pseudomonadati</taxon>
        <taxon>Pseudomonadota</taxon>
        <taxon>Alphaproteobacteria</taxon>
        <taxon>Hyphomicrobiales</taxon>
        <taxon>Phyllobacteriaceae</taxon>
        <taxon>Mesorhizobium</taxon>
    </lineage>
</organism>
<dbReference type="InterPro" id="IPR001054">
    <property type="entry name" value="A/G_cyclase"/>
</dbReference>
<keyword evidence="3" id="KW-1185">Reference proteome</keyword>
<dbReference type="GO" id="GO:0006171">
    <property type="term" value="P:cAMP biosynthetic process"/>
    <property type="evidence" value="ECO:0007669"/>
    <property type="project" value="TreeGrafter"/>
</dbReference>
<dbReference type="SMART" id="SM00044">
    <property type="entry name" value="CYCc"/>
    <property type="match status" value="1"/>
</dbReference>
<dbReference type="STRING" id="1631249.BQ8794_440001"/>
<dbReference type="SUPFAM" id="SSF55073">
    <property type="entry name" value="Nucleotide cyclase"/>
    <property type="match status" value="1"/>
</dbReference>
<name>A0A1R3VD66_9HYPH</name>
<dbReference type="Gene3D" id="3.30.70.1230">
    <property type="entry name" value="Nucleotide cyclase"/>
    <property type="match status" value="1"/>
</dbReference>
<proteinExistence type="predicted"/>
<evidence type="ECO:0000313" key="3">
    <source>
        <dbReference type="Proteomes" id="UP000188388"/>
    </source>
</evidence>
<dbReference type="Proteomes" id="UP000188388">
    <property type="component" value="Unassembled WGS sequence"/>
</dbReference>
<dbReference type="PROSITE" id="PS50125">
    <property type="entry name" value="GUANYLATE_CYCLASE_2"/>
    <property type="match status" value="1"/>
</dbReference>
<gene>
    <name evidence="2" type="ORF">BQ8794_440001</name>
</gene>
<protein>
    <submittedName>
        <fullName evidence="2">Adenylate/guanylate cyclase</fullName>
    </submittedName>
</protein>
<dbReference type="AlphaFoldDB" id="A0A1R3VD66"/>
<accession>A0A1R3VD66</accession>
<dbReference type="PANTHER" id="PTHR43081">
    <property type="entry name" value="ADENYLATE CYCLASE, TERMINAL-DIFFERENTIATION SPECIFIC-RELATED"/>
    <property type="match status" value="1"/>
</dbReference>
<dbReference type="InterPro" id="IPR050697">
    <property type="entry name" value="Adenylyl/Guanylyl_Cyclase_3/4"/>
</dbReference>
<dbReference type="EMBL" id="FTPD01000039">
    <property type="protein sequence ID" value="SIT57855.1"/>
    <property type="molecule type" value="Genomic_DNA"/>
</dbReference>
<dbReference type="InterPro" id="IPR029787">
    <property type="entry name" value="Nucleotide_cyclase"/>
</dbReference>
<dbReference type="Pfam" id="PF00211">
    <property type="entry name" value="Guanylate_cyc"/>
    <property type="match status" value="1"/>
</dbReference>
<dbReference type="PANTHER" id="PTHR43081:SF11">
    <property type="entry name" value="BLR2264 PROTEIN"/>
    <property type="match status" value="1"/>
</dbReference>
<dbReference type="GO" id="GO:0035556">
    <property type="term" value="P:intracellular signal transduction"/>
    <property type="evidence" value="ECO:0007669"/>
    <property type="project" value="InterPro"/>
</dbReference>
<reference evidence="3" key="1">
    <citation type="submission" date="2017-01" db="EMBL/GenBank/DDBJ databases">
        <authorList>
            <person name="Brunel B."/>
        </authorList>
    </citation>
    <scope>NUCLEOTIDE SEQUENCE [LARGE SCALE GENOMIC DNA]</scope>
</reference>
<sequence>MMPAQRSELAEASLSTGPVGLDYPPDLQLVRRRPISLLTTDDGTALDWLMSGTAASAGPAELLDGVIARLVAAGQPIERATLNMSTLHPQLLGITANWRGDLGVCDEVEVNAHVRETTDYLSSPLRPIIEEGRSIRVNPQDSVAQSTYPIMQTLAAAGYTDYWGFALKRDDRQFTLMTLATRQAGGFSRATIEAVEALRPALALNVEIVSRGKIAEHVLDAYLGRRIGKRVLAGDIRRGFGETIEAVIWVSDMRNFTGLSDRIDSAEMIRLLNAFFEGLVDAVHEQGGEVLKFVGDGMLAAFPIFGTQTAPAAAAAALAAARNGLVAVDSLNEAQSGEPSRDLSWRPLSMGIALHRGPVFFGNIGSRDRLDFTAIGRTVNLAARIEPLSKTTGRRLLLSDRVAELIEEPVEELGDFPIRGIPDPVSLFTVPEHGL</sequence>